<dbReference type="PANTHER" id="PTHR46082">
    <property type="entry name" value="ATP/GTP-BINDING PROTEIN-RELATED"/>
    <property type="match status" value="1"/>
</dbReference>
<evidence type="ECO:0000256" key="1">
    <source>
        <dbReference type="PROSITE-ProRule" id="PRU00339"/>
    </source>
</evidence>
<dbReference type="Gene3D" id="1.25.40.10">
    <property type="entry name" value="Tetratricopeptide repeat domain"/>
    <property type="match status" value="1"/>
</dbReference>
<dbReference type="SMART" id="SM00028">
    <property type="entry name" value="TPR"/>
    <property type="match status" value="4"/>
</dbReference>
<protein>
    <submittedName>
        <fullName evidence="2">Uncharacterized protein</fullName>
    </submittedName>
</protein>
<dbReference type="PANTHER" id="PTHR46082:SF6">
    <property type="entry name" value="AAA+ ATPASE DOMAIN-CONTAINING PROTEIN-RELATED"/>
    <property type="match status" value="1"/>
</dbReference>
<evidence type="ECO:0000313" key="2">
    <source>
        <dbReference type="EMBL" id="KIW11296.1"/>
    </source>
</evidence>
<dbReference type="RefSeq" id="XP_016231512.1">
    <property type="nucleotide sequence ID" value="XM_016384910.1"/>
</dbReference>
<dbReference type="GeneID" id="27337679"/>
<gene>
    <name evidence="2" type="ORF">PV08_10596</name>
</gene>
<dbReference type="STRING" id="91928.A0A0D1Y8H3"/>
<dbReference type="InterPro" id="IPR053137">
    <property type="entry name" value="NLR-like"/>
</dbReference>
<dbReference type="VEuPathDB" id="FungiDB:PV08_10596"/>
<keyword evidence="1" id="KW-0802">TPR repeat</keyword>
<dbReference type="PROSITE" id="PS50005">
    <property type="entry name" value="TPR"/>
    <property type="match status" value="1"/>
</dbReference>
<dbReference type="OrthoDB" id="4120815at2759"/>
<dbReference type="Pfam" id="PF13374">
    <property type="entry name" value="TPR_10"/>
    <property type="match status" value="1"/>
</dbReference>
<evidence type="ECO:0000313" key="3">
    <source>
        <dbReference type="Proteomes" id="UP000053328"/>
    </source>
</evidence>
<dbReference type="InterPro" id="IPR011990">
    <property type="entry name" value="TPR-like_helical_dom_sf"/>
</dbReference>
<dbReference type="AlphaFoldDB" id="A0A0D1Y8H3"/>
<proteinExistence type="predicted"/>
<sequence>MVYAIGTLDGYAFLVQRGDTGVFDMHRLVHLATRIWIGREGRTSQAEREATGHVSTIFPSPDYQNQHQWREYMPHALRLLQGDNTVELAKRYNLCNKVGLCFRVDGQIKDAVRYLEESCHWRRDRLPPDDASRLESQYTLAVIYLENGQIEEAITLLKEVIKIQKQTLKVDHLDRLASQHNLAGAYQANGQFEEAVTLLKEVIKIKEQTLKVNHPSRLMSQEQLATVYWDLGQREAALQLMEHVVEVRKEVLAEDHPYRKNSEEWLEYFRNELANS</sequence>
<dbReference type="SUPFAM" id="SSF48452">
    <property type="entry name" value="TPR-like"/>
    <property type="match status" value="1"/>
</dbReference>
<reference evidence="2 3" key="1">
    <citation type="submission" date="2015-01" db="EMBL/GenBank/DDBJ databases">
        <title>The Genome Sequence of Exophiala spinifera CBS89968.</title>
        <authorList>
            <consortium name="The Broad Institute Genomics Platform"/>
            <person name="Cuomo C."/>
            <person name="de Hoog S."/>
            <person name="Gorbushina A."/>
            <person name="Stielow B."/>
            <person name="Teixiera M."/>
            <person name="Abouelleil A."/>
            <person name="Chapman S.B."/>
            <person name="Priest M."/>
            <person name="Young S.K."/>
            <person name="Wortman J."/>
            <person name="Nusbaum C."/>
            <person name="Birren B."/>
        </authorList>
    </citation>
    <scope>NUCLEOTIDE SEQUENCE [LARGE SCALE GENOMIC DNA]</scope>
    <source>
        <strain evidence="2 3">CBS 89968</strain>
    </source>
</reference>
<dbReference type="Proteomes" id="UP000053328">
    <property type="component" value="Unassembled WGS sequence"/>
</dbReference>
<accession>A0A0D1Y8H3</accession>
<dbReference type="HOGENOM" id="CLU_1008433_0_0_1"/>
<name>A0A0D1Y8H3_9EURO</name>
<dbReference type="EMBL" id="KN847499">
    <property type="protein sequence ID" value="KIW11296.1"/>
    <property type="molecule type" value="Genomic_DNA"/>
</dbReference>
<feature type="repeat" description="TPR" evidence="1">
    <location>
        <begin position="134"/>
        <end position="167"/>
    </location>
</feature>
<dbReference type="InterPro" id="IPR019734">
    <property type="entry name" value="TPR_rpt"/>
</dbReference>
<dbReference type="Pfam" id="PF13424">
    <property type="entry name" value="TPR_12"/>
    <property type="match status" value="1"/>
</dbReference>
<keyword evidence="3" id="KW-1185">Reference proteome</keyword>
<organism evidence="2 3">
    <name type="scientific">Exophiala spinifera</name>
    <dbReference type="NCBI Taxonomy" id="91928"/>
    <lineage>
        <taxon>Eukaryota</taxon>
        <taxon>Fungi</taxon>
        <taxon>Dikarya</taxon>
        <taxon>Ascomycota</taxon>
        <taxon>Pezizomycotina</taxon>
        <taxon>Eurotiomycetes</taxon>
        <taxon>Chaetothyriomycetidae</taxon>
        <taxon>Chaetothyriales</taxon>
        <taxon>Herpotrichiellaceae</taxon>
        <taxon>Exophiala</taxon>
    </lineage>
</organism>